<keyword evidence="2" id="KW-1185">Reference proteome</keyword>
<protein>
    <submittedName>
        <fullName evidence="1">Uncharacterized protein</fullName>
    </submittedName>
</protein>
<gene>
    <name evidence="1" type="ORF">POPTR_011G103966v4</name>
</gene>
<proteinExistence type="predicted"/>
<comment type="caution">
    <text evidence="1">The sequence shown here is derived from an EMBL/GenBank/DDBJ whole genome shotgun (WGS) entry which is preliminary data.</text>
</comment>
<organism evidence="1 2">
    <name type="scientific">Populus trichocarpa</name>
    <name type="common">Western balsam poplar</name>
    <name type="synonym">Populus balsamifera subsp. trichocarpa</name>
    <dbReference type="NCBI Taxonomy" id="3694"/>
    <lineage>
        <taxon>Eukaryota</taxon>
        <taxon>Viridiplantae</taxon>
        <taxon>Streptophyta</taxon>
        <taxon>Embryophyta</taxon>
        <taxon>Tracheophyta</taxon>
        <taxon>Spermatophyta</taxon>
        <taxon>Magnoliopsida</taxon>
        <taxon>eudicotyledons</taxon>
        <taxon>Gunneridae</taxon>
        <taxon>Pentapetalae</taxon>
        <taxon>rosids</taxon>
        <taxon>fabids</taxon>
        <taxon>Malpighiales</taxon>
        <taxon>Salicaceae</taxon>
        <taxon>Saliceae</taxon>
        <taxon>Populus</taxon>
    </lineage>
</organism>
<accession>A0ACC0SA49</accession>
<evidence type="ECO:0000313" key="1">
    <source>
        <dbReference type="EMBL" id="KAI9385721.1"/>
    </source>
</evidence>
<sequence length="123" mass="14272">MFENQTLVHILSMPRAKKCLGQKELRMRMRRTGKADAIKMTSIIQKVMHEHRNLDSNKYAVCNSMLTENNTILICSGSVYLLHWHADAEEKTFSVLRSDSRNISKSIYLWLDRSKNYPSPSLV</sequence>
<evidence type="ECO:0000313" key="2">
    <source>
        <dbReference type="Proteomes" id="UP000006729"/>
    </source>
</evidence>
<dbReference type="Proteomes" id="UP000006729">
    <property type="component" value="Chromosome 11"/>
</dbReference>
<reference evidence="1 2" key="1">
    <citation type="journal article" date="2006" name="Science">
        <title>The genome of black cottonwood, Populus trichocarpa (Torr. &amp; Gray).</title>
        <authorList>
            <person name="Tuskan G.A."/>
            <person name="Difazio S."/>
            <person name="Jansson S."/>
            <person name="Bohlmann J."/>
            <person name="Grigoriev I."/>
            <person name="Hellsten U."/>
            <person name="Putnam N."/>
            <person name="Ralph S."/>
            <person name="Rombauts S."/>
            <person name="Salamov A."/>
            <person name="Schein J."/>
            <person name="Sterck L."/>
            <person name="Aerts A."/>
            <person name="Bhalerao R.R."/>
            <person name="Bhalerao R.P."/>
            <person name="Blaudez D."/>
            <person name="Boerjan W."/>
            <person name="Brun A."/>
            <person name="Brunner A."/>
            <person name="Busov V."/>
            <person name="Campbell M."/>
            <person name="Carlson J."/>
            <person name="Chalot M."/>
            <person name="Chapman J."/>
            <person name="Chen G.L."/>
            <person name="Cooper D."/>
            <person name="Coutinho P.M."/>
            <person name="Couturier J."/>
            <person name="Covert S."/>
            <person name="Cronk Q."/>
            <person name="Cunningham R."/>
            <person name="Davis J."/>
            <person name="Degroeve S."/>
            <person name="Dejardin A."/>
            <person name="Depamphilis C."/>
            <person name="Detter J."/>
            <person name="Dirks B."/>
            <person name="Dubchak I."/>
            <person name="Duplessis S."/>
            <person name="Ehlting J."/>
            <person name="Ellis B."/>
            <person name="Gendler K."/>
            <person name="Goodstein D."/>
            <person name="Gribskov M."/>
            <person name="Grimwood J."/>
            <person name="Groover A."/>
            <person name="Gunter L."/>
            <person name="Hamberger B."/>
            <person name="Heinze B."/>
            <person name="Helariutta Y."/>
            <person name="Henrissat B."/>
            <person name="Holligan D."/>
            <person name="Holt R."/>
            <person name="Huang W."/>
            <person name="Islam-Faridi N."/>
            <person name="Jones S."/>
            <person name="Jones-Rhoades M."/>
            <person name="Jorgensen R."/>
            <person name="Joshi C."/>
            <person name="Kangasjarvi J."/>
            <person name="Karlsson J."/>
            <person name="Kelleher C."/>
            <person name="Kirkpatrick R."/>
            <person name="Kirst M."/>
            <person name="Kohler A."/>
            <person name="Kalluri U."/>
            <person name="Larimer F."/>
            <person name="Leebens-Mack J."/>
            <person name="Leple J.C."/>
            <person name="Locascio P."/>
            <person name="Lou Y."/>
            <person name="Lucas S."/>
            <person name="Martin F."/>
            <person name="Montanini B."/>
            <person name="Napoli C."/>
            <person name="Nelson D.R."/>
            <person name="Nelson C."/>
            <person name="Nieminen K."/>
            <person name="Nilsson O."/>
            <person name="Pereda V."/>
            <person name="Peter G."/>
            <person name="Philippe R."/>
            <person name="Pilate G."/>
            <person name="Poliakov A."/>
            <person name="Razumovskaya J."/>
            <person name="Richardson P."/>
            <person name="Rinaldi C."/>
            <person name="Ritland K."/>
            <person name="Rouze P."/>
            <person name="Ryaboy D."/>
            <person name="Schmutz J."/>
            <person name="Schrader J."/>
            <person name="Segerman B."/>
            <person name="Shin H."/>
            <person name="Siddiqui A."/>
            <person name="Sterky F."/>
            <person name="Terry A."/>
            <person name="Tsai C.J."/>
            <person name="Uberbacher E."/>
            <person name="Unneberg P."/>
            <person name="Vahala J."/>
            <person name="Wall K."/>
            <person name="Wessler S."/>
            <person name="Yang G."/>
            <person name="Yin T."/>
            <person name="Douglas C."/>
            <person name="Marra M."/>
            <person name="Sandberg G."/>
            <person name="Van de Peer Y."/>
            <person name="Rokhsar D."/>
        </authorList>
    </citation>
    <scope>NUCLEOTIDE SEQUENCE [LARGE SCALE GENOMIC DNA]</scope>
    <source>
        <strain evidence="2">cv. Nisqually</strain>
    </source>
</reference>
<dbReference type="EMBL" id="CM009300">
    <property type="protein sequence ID" value="KAI9385721.1"/>
    <property type="molecule type" value="Genomic_DNA"/>
</dbReference>
<name>A0ACC0SA49_POPTR</name>